<evidence type="ECO:0000256" key="1">
    <source>
        <dbReference type="SAM" id="MobiDB-lite"/>
    </source>
</evidence>
<keyword evidence="3" id="KW-1185">Reference proteome</keyword>
<reference evidence="2 3" key="1">
    <citation type="journal article" date="2023" name="Sci. Data">
        <title>Genome assembly of the Korean intertidal mud-creeper Batillaria attramentaria.</title>
        <authorList>
            <person name="Patra A.K."/>
            <person name="Ho P.T."/>
            <person name="Jun S."/>
            <person name="Lee S.J."/>
            <person name="Kim Y."/>
            <person name="Won Y.J."/>
        </authorList>
    </citation>
    <scope>NUCLEOTIDE SEQUENCE [LARGE SCALE GENOMIC DNA]</scope>
    <source>
        <strain evidence="2">Wonlab-2016</strain>
    </source>
</reference>
<protein>
    <submittedName>
        <fullName evidence="2">Uncharacterized protein</fullName>
    </submittedName>
</protein>
<dbReference type="Proteomes" id="UP001519460">
    <property type="component" value="Unassembled WGS sequence"/>
</dbReference>
<evidence type="ECO:0000313" key="3">
    <source>
        <dbReference type="Proteomes" id="UP001519460"/>
    </source>
</evidence>
<feature type="region of interest" description="Disordered" evidence="1">
    <location>
        <begin position="1"/>
        <end position="36"/>
    </location>
</feature>
<gene>
    <name evidence="2" type="ORF">BaRGS_00016866</name>
</gene>
<feature type="compositionally biased region" description="Polar residues" evidence="1">
    <location>
        <begin position="1"/>
        <end position="32"/>
    </location>
</feature>
<sequence>MNRNRTGSPQTQISNKPAGGSSQRWQNKTQNRTKTERVANCEENALATIHYATADLNFFLMHTLGCLMTGHFARRVGLRILCQYPRLIDTEQLYGAIHERWKNAALCHRPSFSIPPTPVNDEVYSVSGQRLMRNACEEHSSASGASCGLSITMKTDTM</sequence>
<proteinExistence type="predicted"/>
<accession>A0ABD0KYH2</accession>
<dbReference type="EMBL" id="JACVVK020000109">
    <property type="protein sequence ID" value="KAK7491847.1"/>
    <property type="molecule type" value="Genomic_DNA"/>
</dbReference>
<evidence type="ECO:0000313" key="2">
    <source>
        <dbReference type="EMBL" id="KAK7491847.1"/>
    </source>
</evidence>
<name>A0ABD0KYH2_9CAEN</name>
<comment type="caution">
    <text evidence="2">The sequence shown here is derived from an EMBL/GenBank/DDBJ whole genome shotgun (WGS) entry which is preliminary data.</text>
</comment>
<organism evidence="2 3">
    <name type="scientific">Batillaria attramentaria</name>
    <dbReference type="NCBI Taxonomy" id="370345"/>
    <lineage>
        <taxon>Eukaryota</taxon>
        <taxon>Metazoa</taxon>
        <taxon>Spiralia</taxon>
        <taxon>Lophotrochozoa</taxon>
        <taxon>Mollusca</taxon>
        <taxon>Gastropoda</taxon>
        <taxon>Caenogastropoda</taxon>
        <taxon>Sorbeoconcha</taxon>
        <taxon>Cerithioidea</taxon>
        <taxon>Batillariidae</taxon>
        <taxon>Batillaria</taxon>
    </lineage>
</organism>
<dbReference type="AlphaFoldDB" id="A0ABD0KYH2"/>